<proteinExistence type="predicted"/>
<evidence type="ECO:0000313" key="2">
    <source>
        <dbReference type="Proteomes" id="UP000230027"/>
    </source>
</evidence>
<accession>A0A2M7U332</accession>
<dbReference type="AlphaFoldDB" id="A0A2M7U332"/>
<dbReference type="EMBL" id="PFOD01000069">
    <property type="protein sequence ID" value="PIZ64831.1"/>
    <property type="molecule type" value="Genomic_DNA"/>
</dbReference>
<sequence>MGLTERNEYLYAETRKKVVQVLRAGGAISQIRGGFCPSEQAPFFVEALHIPEKSILDILLTPHVSMFPDIPDFLRRIAECGSCSLLFTQGQLTRHVSEADWGRGMGGFQDIKADVSGITAEQLKYSGTNNRLHLPLAVGGFEKIVPDVLDDIFMRCASNNMHVAYYDDRLENLELMGEYARTRGFEDPMMYLVERYPQWISFGPIQNGIRRINTFDTVEVISDACHLLDLDRTALDTEGMKEDWVERITQAAIS</sequence>
<gene>
    <name evidence="1" type="ORF">COY14_03775</name>
</gene>
<protein>
    <submittedName>
        <fullName evidence="1">Uncharacterized protein</fullName>
    </submittedName>
</protein>
<reference evidence="2" key="1">
    <citation type="submission" date="2017-09" db="EMBL/GenBank/DDBJ databases">
        <title>Depth-based differentiation of microbial function through sediment-hosted aquifers and enrichment of novel symbionts in the deep terrestrial subsurface.</title>
        <authorList>
            <person name="Probst A.J."/>
            <person name="Ladd B."/>
            <person name="Jarett J.K."/>
            <person name="Geller-Mcgrath D.E."/>
            <person name="Sieber C.M.K."/>
            <person name="Emerson J.B."/>
            <person name="Anantharaman K."/>
            <person name="Thomas B.C."/>
            <person name="Malmstrom R."/>
            <person name="Stieglmeier M."/>
            <person name="Klingl A."/>
            <person name="Woyke T."/>
            <person name="Ryan C.M."/>
            <person name="Banfield J.F."/>
        </authorList>
    </citation>
    <scope>NUCLEOTIDE SEQUENCE [LARGE SCALE GENOMIC DNA]</scope>
</reference>
<dbReference type="Proteomes" id="UP000230027">
    <property type="component" value="Unassembled WGS sequence"/>
</dbReference>
<name>A0A2M7U332_9BACT</name>
<evidence type="ECO:0000313" key="1">
    <source>
        <dbReference type="EMBL" id="PIZ64831.1"/>
    </source>
</evidence>
<organism evidence="1 2">
    <name type="scientific">Candidatus Roizmanbacteria bacterium CG_4_10_14_0_2_um_filter_36_9</name>
    <dbReference type="NCBI Taxonomy" id="1974823"/>
    <lineage>
        <taxon>Bacteria</taxon>
        <taxon>Candidatus Roizmaniibacteriota</taxon>
    </lineage>
</organism>
<comment type="caution">
    <text evidence="1">The sequence shown here is derived from an EMBL/GenBank/DDBJ whole genome shotgun (WGS) entry which is preliminary data.</text>
</comment>